<sequence length="242" mass="25614">MRSSGTPDQPTTAAPGATEPADSGDDGDRDLLDADTPDTGEVGEPTEADTVDEGSHTDRSDTSDGPAESGDDGDREPAAMGERGPRRALLVPVAALVLALALLSAVLVVTRQDPAERGREASAAAATAKGTLEQILSYNFETMTKQLPANQALLTGKFKDEFGQTMTKTIVPLAQKEKTVVQARVYEVGVMSQTEDTVTVQAFVNQASTREGQKEPAIDQNRVIATLTQVGNKWLVSQLKAY</sequence>
<dbReference type="PANTHER" id="PTHR37042:SF4">
    <property type="entry name" value="OUTER MEMBRANE PROTEIN RV1973"/>
    <property type="match status" value="1"/>
</dbReference>
<evidence type="ECO:0000256" key="4">
    <source>
        <dbReference type="SAM" id="Phobius"/>
    </source>
</evidence>
<dbReference type="EMBL" id="PVTI01000015">
    <property type="protein sequence ID" value="PRY57505.1"/>
    <property type="molecule type" value="Genomic_DNA"/>
</dbReference>
<protein>
    <submittedName>
        <fullName evidence="5">Mce-associated membrane protein</fullName>
    </submittedName>
</protein>
<evidence type="ECO:0000313" key="6">
    <source>
        <dbReference type="Proteomes" id="UP000237822"/>
    </source>
</evidence>
<feature type="compositionally biased region" description="Acidic residues" evidence="3">
    <location>
        <begin position="22"/>
        <end position="38"/>
    </location>
</feature>
<feature type="compositionally biased region" description="Basic and acidic residues" evidence="3">
    <location>
        <begin position="53"/>
        <end position="62"/>
    </location>
</feature>
<keyword evidence="2 4" id="KW-0472">Membrane</keyword>
<feature type="transmembrane region" description="Helical" evidence="4">
    <location>
        <begin position="89"/>
        <end position="109"/>
    </location>
</feature>
<feature type="compositionally biased region" description="Low complexity" evidence="3">
    <location>
        <begin position="10"/>
        <end position="21"/>
    </location>
</feature>
<organism evidence="5 6">
    <name type="scientific">Knoellia remsis</name>
    <dbReference type="NCBI Taxonomy" id="407159"/>
    <lineage>
        <taxon>Bacteria</taxon>
        <taxon>Bacillati</taxon>
        <taxon>Actinomycetota</taxon>
        <taxon>Actinomycetes</taxon>
        <taxon>Micrococcales</taxon>
        <taxon>Intrasporangiaceae</taxon>
        <taxon>Knoellia</taxon>
    </lineage>
</organism>
<evidence type="ECO:0000256" key="3">
    <source>
        <dbReference type="SAM" id="MobiDB-lite"/>
    </source>
</evidence>
<feature type="region of interest" description="Disordered" evidence="3">
    <location>
        <begin position="1"/>
        <end position="83"/>
    </location>
</feature>
<comment type="caution">
    <text evidence="5">The sequence shown here is derived from an EMBL/GenBank/DDBJ whole genome shotgun (WGS) entry which is preliminary data.</text>
</comment>
<proteinExistence type="predicted"/>
<dbReference type="GO" id="GO:0016020">
    <property type="term" value="C:membrane"/>
    <property type="evidence" value="ECO:0007669"/>
    <property type="project" value="UniProtKB-SubCell"/>
</dbReference>
<name>A0A2T0UHU9_9MICO</name>
<evidence type="ECO:0000256" key="1">
    <source>
        <dbReference type="ARBA" id="ARBA00004370"/>
    </source>
</evidence>
<dbReference type="AlphaFoldDB" id="A0A2T0UHU9"/>
<reference evidence="5 6" key="1">
    <citation type="submission" date="2018-03" db="EMBL/GenBank/DDBJ databases">
        <title>Genomic Encyclopedia of Archaeal and Bacterial Type Strains, Phase II (KMG-II): from individual species to whole genera.</title>
        <authorList>
            <person name="Goeker M."/>
        </authorList>
    </citation>
    <scope>NUCLEOTIDE SEQUENCE [LARGE SCALE GENOMIC DNA]</scope>
    <source>
        <strain evidence="5 6">ATCC BAA-1496</strain>
    </source>
</reference>
<evidence type="ECO:0000313" key="5">
    <source>
        <dbReference type="EMBL" id="PRY57505.1"/>
    </source>
</evidence>
<accession>A0A2T0UHU9</accession>
<comment type="subcellular location">
    <subcellularLocation>
        <location evidence="1">Membrane</location>
    </subcellularLocation>
</comment>
<dbReference type="Proteomes" id="UP000237822">
    <property type="component" value="Unassembled WGS sequence"/>
</dbReference>
<keyword evidence="6" id="KW-1185">Reference proteome</keyword>
<gene>
    <name evidence="5" type="ORF">BCF74_11516</name>
</gene>
<keyword evidence="4" id="KW-0812">Transmembrane</keyword>
<dbReference type="PANTHER" id="PTHR37042">
    <property type="entry name" value="OUTER MEMBRANE PROTEIN RV1973"/>
    <property type="match status" value="1"/>
</dbReference>
<keyword evidence="4" id="KW-1133">Transmembrane helix</keyword>
<evidence type="ECO:0000256" key="2">
    <source>
        <dbReference type="ARBA" id="ARBA00023136"/>
    </source>
</evidence>